<evidence type="ECO:0000313" key="8">
    <source>
        <dbReference type="EMBL" id="KAK4225744.1"/>
    </source>
</evidence>
<feature type="compositionally biased region" description="Low complexity" evidence="5">
    <location>
        <begin position="263"/>
        <end position="274"/>
    </location>
</feature>
<keyword evidence="3 6" id="KW-1133">Transmembrane helix</keyword>
<evidence type="ECO:0000256" key="2">
    <source>
        <dbReference type="ARBA" id="ARBA00022692"/>
    </source>
</evidence>
<comment type="subcellular location">
    <subcellularLocation>
        <location evidence="1">Membrane</location>
        <topology evidence="1">Single-pass membrane protein</topology>
    </subcellularLocation>
</comment>
<name>A0AAN7BM05_9PEZI</name>
<keyword evidence="2 6" id="KW-0812">Transmembrane</keyword>
<feature type="compositionally biased region" description="Basic and acidic residues" evidence="5">
    <location>
        <begin position="29"/>
        <end position="42"/>
    </location>
</feature>
<keyword evidence="7" id="KW-0732">Signal</keyword>
<sequence>MKPATVLASLTAATAVGLVDAQFVTSKRSNHEIEPRIQDFPKTHPKLHTLSPRQDSKEEDEAETVIVKETKTVKPPQDNKQPTTKPKASTTTSKDEKSSSTVVTTTSASSQTTPESSSTESPSPTESEAVESSTPAEPSEDDDPSKSESESSGGIPAGTAAGIAAGAVAGLALIGLIIFFIYRKKQGPIRGAVVTADYPDDMMMVEKDMNGGGGDAPSLPDIAGLEGQHTSWGAAAIVPGGQAYTASPQQQQQPGYISPPPQQQQFAPQPGGQAYTTSSPSHQPGYISPPERKLTAEGLPVGMAMSAGEYHSYNPQRSQPQTQPVSPLEERRRASSARPVSAYLQGYPSPGNPPILPVSPMSTYYPDRQSSVPPLPLPTPQGPAQISAYYPGANNPPLAESSPSHLPQFMIPGGTRSGVMSYSSQYTSGGGIVDDGVPAPPFPSMPVMENAGEPPLSPLRRNPYEALR</sequence>
<keyword evidence="9" id="KW-1185">Reference proteome</keyword>
<evidence type="ECO:0000256" key="7">
    <source>
        <dbReference type="SAM" id="SignalP"/>
    </source>
</evidence>
<gene>
    <name evidence="8" type="ORF">QBC38DRAFT_253099</name>
</gene>
<dbReference type="GO" id="GO:0071944">
    <property type="term" value="C:cell periphery"/>
    <property type="evidence" value="ECO:0007669"/>
    <property type="project" value="UniProtKB-ARBA"/>
</dbReference>
<feature type="compositionally biased region" description="Low complexity" evidence="5">
    <location>
        <begin position="99"/>
        <end position="137"/>
    </location>
</feature>
<accession>A0AAN7BM05</accession>
<feature type="compositionally biased region" description="Polar residues" evidence="5">
    <location>
        <begin position="313"/>
        <end position="325"/>
    </location>
</feature>
<feature type="region of interest" description="Disordered" evidence="5">
    <location>
        <begin position="26"/>
        <end position="154"/>
    </location>
</feature>
<evidence type="ECO:0000256" key="6">
    <source>
        <dbReference type="SAM" id="Phobius"/>
    </source>
</evidence>
<dbReference type="Proteomes" id="UP001301958">
    <property type="component" value="Unassembled WGS sequence"/>
</dbReference>
<evidence type="ECO:0000256" key="5">
    <source>
        <dbReference type="SAM" id="MobiDB-lite"/>
    </source>
</evidence>
<feature type="region of interest" description="Disordered" evidence="5">
    <location>
        <begin position="311"/>
        <end position="375"/>
    </location>
</feature>
<evidence type="ECO:0000256" key="3">
    <source>
        <dbReference type="ARBA" id="ARBA00022989"/>
    </source>
</evidence>
<dbReference type="PANTHER" id="PTHR15549">
    <property type="entry name" value="PAIRED IMMUNOGLOBULIN-LIKE TYPE 2 RECEPTOR"/>
    <property type="match status" value="1"/>
</dbReference>
<dbReference type="EMBL" id="MU865360">
    <property type="protein sequence ID" value="KAK4225744.1"/>
    <property type="molecule type" value="Genomic_DNA"/>
</dbReference>
<evidence type="ECO:0008006" key="10">
    <source>
        <dbReference type="Google" id="ProtNLM"/>
    </source>
</evidence>
<dbReference type="GO" id="GO:0016020">
    <property type="term" value="C:membrane"/>
    <property type="evidence" value="ECO:0007669"/>
    <property type="project" value="UniProtKB-SubCell"/>
</dbReference>
<dbReference type="AlphaFoldDB" id="A0AAN7BM05"/>
<evidence type="ECO:0000313" key="9">
    <source>
        <dbReference type="Proteomes" id="UP001301958"/>
    </source>
</evidence>
<reference evidence="8" key="1">
    <citation type="journal article" date="2023" name="Mol. Phylogenet. Evol.">
        <title>Genome-scale phylogeny and comparative genomics of the fungal order Sordariales.</title>
        <authorList>
            <person name="Hensen N."/>
            <person name="Bonometti L."/>
            <person name="Westerberg I."/>
            <person name="Brannstrom I.O."/>
            <person name="Guillou S."/>
            <person name="Cros-Aarteil S."/>
            <person name="Calhoun S."/>
            <person name="Haridas S."/>
            <person name="Kuo A."/>
            <person name="Mondo S."/>
            <person name="Pangilinan J."/>
            <person name="Riley R."/>
            <person name="LaButti K."/>
            <person name="Andreopoulos B."/>
            <person name="Lipzen A."/>
            <person name="Chen C."/>
            <person name="Yan M."/>
            <person name="Daum C."/>
            <person name="Ng V."/>
            <person name="Clum A."/>
            <person name="Steindorff A."/>
            <person name="Ohm R.A."/>
            <person name="Martin F."/>
            <person name="Silar P."/>
            <person name="Natvig D.O."/>
            <person name="Lalanne C."/>
            <person name="Gautier V."/>
            <person name="Ament-Velasquez S.L."/>
            <person name="Kruys A."/>
            <person name="Hutchinson M.I."/>
            <person name="Powell A.J."/>
            <person name="Barry K."/>
            <person name="Miller A.N."/>
            <person name="Grigoriev I.V."/>
            <person name="Debuchy R."/>
            <person name="Gladieux P."/>
            <person name="Hiltunen Thoren M."/>
            <person name="Johannesson H."/>
        </authorList>
    </citation>
    <scope>NUCLEOTIDE SEQUENCE</scope>
    <source>
        <strain evidence="8">CBS 990.96</strain>
    </source>
</reference>
<evidence type="ECO:0000256" key="4">
    <source>
        <dbReference type="ARBA" id="ARBA00023136"/>
    </source>
</evidence>
<keyword evidence="4 6" id="KW-0472">Membrane</keyword>
<dbReference type="InterPro" id="IPR051694">
    <property type="entry name" value="Immunoregulatory_rcpt-like"/>
</dbReference>
<comment type="caution">
    <text evidence="8">The sequence shown here is derived from an EMBL/GenBank/DDBJ whole genome shotgun (WGS) entry which is preliminary data.</text>
</comment>
<feature type="signal peptide" evidence="7">
    <location>
        <begin position="1"/>
        <end position="21"/>
    </location>
</feature>
<reference evidence="8" key="2">
    <citation type="submission" date="2023-05" db="EMBL/GenBank/DDBJ databases">
        <authorList>
            <consortium name="Lawrence Berkeley National Laboratory"/>
            <person name="Steindorff A."/>
            <person name="Hensen N."/>
            <person name="Bonometti L."/>
            <person name="Westerberg I."/>
            <person name="Brannstrom I.O."/>
            <person name="Guillou S."/>
            <person name="Cros-Aarteil S."/>
            <person name="Calhoun S."/>
            <person name="Haridas S."/>
            <person name="Kuo A."/>
            <person name="Mondo S."/>
            <person name="Pangilinan J."/>
            <person name="Riley R."/>
            <person name="Labutti K."/>
            <person name="Andreopoulos B."/>
            <person name="Lipzen A."/>
            <person name="Chen C."/>
            <person name="Yanf M."/>
            <person name="Daum C."/>
            <person name="Ng V."/>
            <person name="Clum A."/>
            <person name="Ohm R."/>
            <person name="Martin F."/>
            <person name="Silar P."/>
            <person name="Natvig D."/>
            <person name="Lalanne C."/>
            <person name="Gautier V."/>
            <person name="Ament-Velasquez S.L."/>
            <person name="Kruys A."/>
            <person name="Hutchinson M.I."/>
            <person name="Powell A.J."/>
            <person name="Barry K."/>
            <person name="Miller A.N."/>
            <person name="Grigoriev I.V."/>
            <person name="Debuchy R."/>
            <person name="Gladieux P."/>
            <person name="Thoren M.H."/>
            <person name="Johannesson H."/>
        </authorList>
    </citation>
    <scope>NUCLEOTIDE SEQUENCE</scope>
    <source>
        <strain evidence="8">CBS 990.96</strain>
    </source>
</reference>
<dbReference type="PANTHER" id="PTHR15549:SF26">
    <property type="entry name" value="AXIAL BUDDING PATTERN PROTEIN 2-RELATED"/>
    <property type="match status" value="1"/>
</dbReference>
<protein>
    <recommendedName>
        <fullName evidence="10">Mid2 domain-containing protein</fullName>
    </recommendedName>
</protein>
<proteinExistence type="predicted"/>
<feature type="chain" id="PRO_5043010024" description="Mid2 domain-containing protein" evidence="7">
    <location>
        <begin position="22"/>
        <end position="468"/>
    </location>
</feature>
<feature type="transmembrane region" description="Helical" evidence="6">
    <location>
        <begin position="160"/>
        <end position="182"/>
    </location>
</feature>
<feature type="region of interest" description="Disordered" evidence="5">
    <location>
        <begin position="245"/>
        <end position="293"/>
    </location>
</feature>
<feature type="region of interest" description="Disordered" evidence="5">
    <location>
        <begin position="431"/>
        <end position="468"/>
    </location>
</feature>
<organism evidence="8 9">
    <name type="scientific">Podospora fimiseda</name>
    <dbReference type="NCBI Taxonomy" id="252190"/>
    <lineage>
        <taxon>Eukaryota</taxon>
        <taxon>Fungi</taxon>
        <taxon>Dikarya</taxon>
        <taxon>Ascomycota</taxon>
        <taxon>Pezizomycotina</taxon>
        <taxon>Sordariomycetes</taxon>
        <taxon>Sordariomycetidae</taxon>
        <taxon>Sordariales</taxon>
        <taxon>Podosporaceae</taxon>
        <taxon>Podospora</taxon>
    </lineage>
</organism>
<feature type="compositionally biased region" description="Low complexity" evidence="5">
    <location>
        <begin position="80"/>
        <end position="92"/>
    </location>
</feature>
<evidence type="ECO:0000256" key="1">
    <source>
        <dbReference type="ARBA" id="ARBA00004167"/>
    </source>
</evidence>